<protein>
    <submittedName>
        <fullName evidence="11">Transmembrane sugar transferase</fullName>
    </submittedName>
</protein>
<dbReference type="PANTHER" id="PTHR30576">
    <property type="entry name" value="COLANIC BIOSYNTHESIS UDP-GLUCOSE LIPID CARRIER TRANSFERASE"/>
    <property type="match status" value="1"/>
</dbReference>
<dbReference type="AlphaFoldDB" id="A0A158EPH0"/>
<comment type="caution">
    <text evidence="11">The sequence shown here is derived from an EMBL/GenBank/DDBJ whole genome shotgun (WGS) entry which is preliminary data.</text>
</comment>
<dbReference type="GO" id="GO:0016780">
    <property type="term" value="F:phosphotransferase activity, for other substituted phosphate groups"/>
    <property type="evidence" value="ECO:0007669"/>
    <property type="project" value="TreeGrafter"/>
</dbReference>
<dbReference type="EMBL" id="FCOM02000001">
    <property type="protein sequence ID" value="SAL09386.1"/>
    <property type="molecule type" value="Genomic_DNA"/>
</dbReference>
<sequence>MALVDKAWKSVSNEVESLDVYQESRSHAHPLRSTDRGSCGSLMNDSPEYAGAKESTLSELSTPEAATQATSFETNASSNGRLQLAASEVAKRTIDIVGSSTLLVLLCPVLLAIGVVVLSDGGNAIFGHPRIGRDGRTFRCLKFRSMVKDADTVLADLLAKDPKARDEWNRDFKLKNDIRITPIGRILRRTSLDELPQLWNVLRGDMSLVGPRPIVEKELPRYGVDARFYLMVKPGMTGLWQVSGRNDLDYATRVSLDVSYVRERSVLLDLSILLRTFKVVFEKDGAY</sequence>
<dbReference type="OrthoDB" id="9808602at2"/>
<feature type="domain" description="Bacterial sugar transferase" evidence="10">
    <location>
        <begin position="91"/>
        <end position="281"/>
    </location>
</feature>
<feature type="transmembrane region" description="Helical" evidence="9">
    <location>
        <begin position="96"/>
        <end position="118"/>
    </location>
</feature>
<keyword evidence="5 9" id="KW-0812">Transmembrane</keyword>
<evidence type="ECO:0000256" key="9">
    <source>
        <dbReference type="SAM" id="Phobius"/>
    </source>
</evidence>
<dbReference type="GO" id="GO:0005886">
    <property type="term" value="C:plasma membrane"/>
    <property type="evidence" value="ECO:0007669"/>
    <property type="project" value="UniProtKB-SubCell"/>
</dbReference>
<dbReference type="Pfam" id="PF02397">
    <property type="entry name" value="Bac_transf"/>
    <property type="match status" value="1"/>
</dbReference>
<evidence type="ECO:0000313" key="12">
    <source>
        <dbReference type="Proteomes" id="UP000055019"/>
    </source>
</evidence>
<keyword evidence="3" id="KW-1003">Cell membrane</keyword>
<evidence type="ECO:0000256" key="7">
    <source>
        <dbReference type="ARBA" id="ARBA00023136"/>
    </source>
</evidence>
<keyword evidence="7 9" id="KW-0472">Membrane</keyword>
<feature type="region of interest" description="Disordered" evidence="8">
    <location>
        <begin position="22"/>
        <end position="45"/>
    </location>
</feature>
<evidence type="ECO:0000259" key="10">
    <source>
        <dbReference type="Pfam" id="PF02397"/>
    </source>
</evidence>
<comment type="subcellular location">
    <subcellularLocation>
        <location evidence="1">Cell membrane</location>
    </subcellularLocation>
</comment>
<keyword evidence="6 9" id="KW-1133">Transmembrane helix</keyword>
<evidence type="ECO:0000256" key="6">
    <source>
        <dbReference type="ARBA" id="ARBA00022989"/>
    </source>
</evidence>
<proteinExistence type="inferred from homology"/>
<dbReference type="RefSeq" id="WP_061144754.1">
    <property type="nucleotide sequence ID" value="NZ_FCOM02000001.1"/>
</dbReference>
<evidence type="ECO:0000256" key="1">
    <source>
        <dbReference type="ARBA" id="ARBA00004236"/>
    </source>
</evidence>
<name>A0A158EPH0_9BURK</name>
<dbReference type="PANTHER" id="PTHR30576:SF4">
    <property type="entry name" value="UNDECAPRENYL-PHOSPHATE GALACTOSE PHOSPHOTRANSFERASE"/>
    <property type="match status" value="1"/>
</dbReference>
<reference evidence="11" key="1">
    <citation type="submission" date="2016-01" db="EMBL/GenBank/DDBJ databases">
        <authorList>
            <person name="Peeters C."/>
        </authorList>
    </citation>
    <scope>NUCLEOTIDE SEQUENCE [LARGE SCALE GENOMIC DNA]</scope>
    <source>
        <strain evidence="11">LMG 29317</strain>
    </source>
</reference>
<evidence type="ECO:0000256" key="2">
    <source>
        <dbReference type="ARBA" id="ARBA00006464"/>
    </source>
</evidence>
<dbReference type="InterPro" id="IPR003362">
    <property type="entry name" value="Bact_transf"/>
</dbReference>
<evidence type="ECO:0000313" key="11">
    <source>
        <dbReference type="EMBL" id="SAL09386.1"/>
    </source>
</evidence>
<evidence type="ECO:0000256" key="8">
    <source>
        <dbReference type="SAM" id="MobiDB-lite"/>
    </source>
</evidence>
<accession>A0A158EPH0</accession>
<evidence type="ECO:0000256" key="4">
    <source>
        <dbReference type="ARBA" id="ARBA00022679"/>
    </source>
</evidence>
<gene>
    <name evidence="11" type="ORF">AWB74_00004</name>
</gene>
<dbReference type="Proteomes" id="UP000055019">
    <property type="component" value="Unassembled WGS sequence"/>
</dbReference>
<organism evidence="11 12">
    <name type="scientific">Caballeronia arvi</name>
    <dbReference type="NCBI Taxonomy" id="1777135"/>
    <lineage>
        <taxon>Bacteria</taxon>
        <taxon>Pseudomonadati</taxon>
        <taxon>Pseudomonadota</taxon>
        <taxon>Betaproteobacteria</taxon>
        <taxon>Burkholderiales</taxon>
        <taxon>Burkholderiaceae</taxon>
        <taxon>Caballeronia</taxon>
    </lineage>
</organism>
<evidence type="ECO:0000256" key="3">
    <source>
        <dbReference type="ARBA" id="ARBA00022475"/>
    </source>
</evidence>
<evidence type="ECO:0000256" key="5">
    <source>
        <dbReference type="ARBA" id="ARBA00022692"/>
    </source>
</evidence>
<comment type="similarity">
    <text evidence="2">Belongs to the bacterial sugar transferase family.</text>
</comment>
<keyword evidence="4 11" id="KW-0808">Transferase</keyword>
<keyword evidence="12" id="KW-1185">Reference proteome</keyword>